<dbReference type="InterPro" id="IPR000086">
    <property type="entry name" value="NUDIX_hydrolase_dom"/>
</dbReference>
<dbReference type="PROSITE" id="PS00893">
    <property type="entry name" value="NUDIX_BOX"/>
    <property type="match status" value="1"/>
</dbReference>
<accession>A0AAU2JIG5</accession>
<protein>
    <submittedName>
        <fullName evidence="5">NUDIX hydrolase</fullName>
    </submittedName>
</protein>
<evidence type="ECO:0000259" key="4">
    <source>
        <dbReference type="PROSITE" id="PS51462"/>
    </source>
</evidence>
<feature type="compositionally biased region" description="Pro residues" evidence="3">
    <location>
        <begin position="404"/>
        <end position="413"/>
    </location>
</feature>
<dbReference type="GO" id="GO:0016787">
    <property type="term" value="F:hydrolase activity"/>
    <property type="evidence" value="ECO:0007669"/>
    <property type="project" value="UniProtKB-KW"/>
</dbReference>
<feature type="region of interest" description="Disordered" evidence="3">
    <location>
        <begin position="402"/>
        <end position="421"/>
    </location>
</feature>
<sequence>MPQLTDESDLDEGLTDETTVDEAPTARPAIDEAPTGPDAIGEALTRRPTTGDPTTGDPTTGGPAAGEPAADQPAMAEPSIADQSAIAEPAIGAHERPGSWMTPEAYGASRAAVWTAAVVLVTDTDGRILVQSVDYRADRLLPGGAVDAGEAPSAAAAREMREELGIAGRYPRGLAVDWIPADTPGIPPGMRFPGEILHVYDGGTWTPDRIDSVRLPAQEITGIHFAEPADLHTLMEPGDARRALSALRARINGAGTALLEDGRPAAPTALDRLGVLRTRRTPQRGAWHPGPVPAHLPVRDRSAWLFAPDGRVLLLIARATGAAHLPPPTAGPAAGAAPLGYRYGDPGALARTAARLTTLAPAADPAYARLLATPEQVRELSDWGPAGDHELAAVHAARARLSLPAPPRTPPTELPESGARW</sequence>
<dbReference type="InterPro" id="IPR020084">
    <property type="entry name" value="NUDIX_hydrolase_CS"/>
</dbReference>
<feature type="domain" description="Nudix hydrolase" evidence="4">
    <location>
        <begin position="111"/>
        <end position="248"/>
    </location>
</feature>
<evidence type="ECO:0000256" key="3">
    <source>
        <dbReference type="SAM" id="MobiDB-lite"/>
    </source>
</evidence>
<evidence type="ECO:0000313" key="5">
    <source>
        <dbReference type="EMBL" id="WTU72030.1"/>
    </source>
</evidence>
<evidence type="ECO:0000256" key="2">
    <source>
        <dbReference type="ARBA" id="ARBA00022801"/>
    </source>
</evidence>
<dbReference type="EMBL" id="CP108264">
    <property type="protein sequence ID" value="WTU72030.1"/>
    <property type="molecule type" value="Genomic_DNA"/>
</dbReference>
<feature type="region of interest" description="Disordered" evidence="3">
    <location>
        <begin position="1"/>
        <end position="75"/>
    </location>
</feature>
<feature type="compositionally biased region" description="Low complexity" evidence="3">
    <location>
        <begin position="48"/>
        <end position="75"/>
    </location>
</feature>
<keyword evidence="2 5" id="KW-0378">Hydrolase</keyword>
<dbReference type="PROSITE" id="PS51462">
    <property type="entry name" value="NUDIX"/>
    <property type="match status" value="1"/>
</dbReference>
<dbReference type="PANTHER" id="PTHR43046:SF14">
    <property type="entry name" value="MUTT_NUDIX FAMILY PROTEIN"/>
    <property type="match status" value="1"/>
</dbReference>
<gene>
    <name evidence="5" type="ORF">OG327_01045</name>
</gene>
<feature type="compositionally biased region" description="Acidic residues" evidence="3">
    <location>
        <begin position="1"/>
        <end position="20"/>
    </location>
</feature>
<dbReference type="InterPro" id="IPR015797">
    <property type="entry name" value="NUDIX_hydrolase-like_dom_sf"/>
</dbReference>
<organism evidence="5">
    <name type="scientific">Streptomyces sp. NBC_00049</name>
    <dbReference type="NCBI Taxonomy" id="2903617"/>
    <lineage>
        <taxon>Bacteria</taxon>
        <taxon>Bacillati</taxon>
        <taxon>Actinomycetota</taxon>
        <taxon>Actinomycetes</taxon>
        <taxon>Kitasatosporales</taxon>
        <taxon>Streptomycetaceae</taxon>
        <taxon>Streptomyces</taxon>
    </lineage>
</organism>
<name>A0AAU2JIG5_9ACTN</name>
<dbReference type="Pfam" id="PF00293">
    <property type="entry name" value="NUDIX"/>
    <property type="match status" value="1"/>
</dbReference>
<evidence type="ECO:0000256" key="1">
    <source>
        <dbReference type="ARBA" id="ARBA00001946"/>
    </source>
</evidence>
<reference evidence="5" key="1">
    <citation type="submission" date="2022-10" db="EMBL/GenBank/DDBJ databases">
        <title>The complete genomes of actinobacterial strains from the NBC collection.</title>
        <authorList>
            <person name="Joergensen T.S."/>
            <person name="Alvarez Arevalo M."/>
            <person name="Sterndorff E.B."/>
            <person name="Faurdal D."/>
            <person name="Vuksanovic O."/>
            <person name="Mourched A.-S."/>
            <person name="Charusanti P."/>
            <person name="Shaw S."/>
            <person name="Blin K."/>
            <person name="Weber T."/>
        </authorList>
    </citation>
    <scope>NUCLEOTIDE SEQUENCE</scope>
    <source>
        <strain evidence="5">NBC_00049</strain>
    </source>
</reference>
<dbReference type="PANTHER" id="PTHR43046">
    <property type="entry name" value="GDP-MANNOSE MANNOSYL HYDROLASE"/>
    <property type="match status" value="1"/>
</dbReference>
<dbReference type="SUPFAM" id="SSF55811">
    <property type="entry name" value="Nudix"/>
    <property type="match status" value="1"/>
</dbReference>
<dbReference type="Gene3D" id="3.90.79.10">
    <property type="entry name" value="Nucleoside Triphosphate Pyrophosphohydrolase"/>
    <property type="match status" value="1"/>
</dbReference>
<comment type="cofactor">
    <cofactor evidence="1">
        <name>Mg(2+)</name>
        <dbReference type="ChEBI" id="CHEBI:18420"/>
    </cofactor>
</comment>
<proteinExistence type="predicted"/>
<dbReference type="AlphaFoldDB" id="A0AAU2JIG5"/>